<keyword evidence="4" id="KW-0804">Transcription</keyword>
<dbReference type="Pfam" id="PF00072">
    <property type="entry name" value="Response_reg"/>
    <property type="match status" value="1"/>
</dbReference>
<dbReference type="PROSITE" id="PS50110">
    <property type="entry name" value="RESPONSE_REGULATORY"/>
    <property type="match status" value="1"/>
</dbReference>
<dbReference type="PANTHER" id="PTHR43214">
    <property type="entry name" value="TWO-COMPONENT RESPONSE REGULATOR"/>
    <property type="match status" value="1"/>
</dbReference>
<feature type="domain" description="HTH luxR-type" evidence="6">
    <location>
        <begin position="176"/>
        <end position="241"/>
    </location>
</feature>
<feature type="domain" description="Response regulatory" evidence="7">
    <location>
        <begin position="18"/>
        <end position="134"/>
    </location>
</feature>
<dbReference type="GO" id="GO:0003677">
    <property type="term" value="F:DNA binding"/>
    <property type="evidence" value="ECO:0007669"/>
    <property type="project" value="UniProtKB-KW"/>
</dbReference>
<evidence type="ECO:0000259" key="6">
    <source>
        <dbReference type="PROSITE" id="PS50043"/>
    </source>
</evidence>
<dbReference type="SMART" id="SM00421">
    <property type="entry name" value="HTH_LUXR"/>
    <property type="match status" value="1"/>
</dbReference>
<reference evidence="9" key="1">
    <citation type="submission" date="2016-10" db="EMBL/GenBank/DDBJ databases">
        <authorList>
            <person name="Varghese N."/>
            <person name="Submissions S."/>
        </authorList>
    </citation>
    <scope>NUCLEOTIDE SEQUENCE [LARGE SCALE GENOMIC DNA]</scope>
    <source>
        <strain evidence="9">CGMCC 1.6854</strain>
    </source>
</reference>
<dbReference type="InterPro" id="IPR000792">
    <property type="entry name" value="Tscrpt_reg_LuxR_C"/>
</dbReference>
<dbReference type="InterPro" id="IPR001789">
    <property type="entry name" value="Sig_transdc_resp-reg_receiver"/>
</dbReference>
<dbReference type="OrthoDB" id="9780153at2"/>
<dbReference type="PROSITE" id="PS00622">
    <property type="entry name" value="HTH_LUXR_1"/>
    <property type="match status" value="1"/>
</dbReference>
<evidence type="ECO:0000256" key="2">
    <source>
        <dbReference type="ARBA" id="ARBA00023015"/>
    </source>
</evidence>
<dbReference type="RefSeq" id="WP_090235796.1">
    <property type="nucleotide sequence ID" value="NZ_FNHW01000001.1"/>
</dbReference>
<dbReference type="Gene3D" id="3.40.50.2300">
    <property type="match status" value="1"/>
</dbReference>
<sequence>MRSLDVYESSAEAPEKTRIAIIDDHRLFREGVKRILDMEDEFSVVAEGDDGSEAEDIVSEHHPDVVLMDINMPNINGVEATRRLVEKAPETKVIILSIHDDETYVSHAVQTGASGYLLKEMDADSLIEAVKVVAEGGAYLHPKITYNLLNEFRRLSTTTKTNNSNPNTIGLQEVEYRKPLHILTRRECEVLQLLADGKSNRGIGEDLFISEKTVKNHVSNILQKMNVNDRTQAVVEAIKNGWVKVK</sequence>
<dbReference type="SMART" id="SM00448">
    <property type="entry name" value="REC"/>
    <property type="match status" value="1"/>
</dbReference>
<dbReference type="Proteomes" id="UP000199544">
    <property type="component" value="Unassembled WGS sequence"/>
</dbReference>
<keyword evidence="1 5" id="KW-0597">Phosphoprotein</keyword>
<dbReference type="InterPro" id="IPR058245">
    <property type="entry name" value="NreC/VraR/RcsB-like_REC"/>
</dbReference>
<dbReference type="GO" id="GO:0000160">
    <property type="term" value="P:phosphorelay signal transduction system"/>
    <property type="evidence" value="ECO:0007669"/>
    <property type="project" value="InterPro"/>
</dbReference>
<evidence type="ECO:0000256" key="5">
    <source>
        <dbReference type="PROSITE-ProRule" id="PRU00169"/>
    </source>
</evidence>
<evidence type="ECO:0000313" key="9">
    <source>
        <dbReference type="Proteomes" id="UP000199544"/>
    </source>
</evidence>
<name>A0A1G9Y017_9BACL</name>
<evidence type="ECO:0000256" key="1">
    <source>
        <dbReference type="ARBA" id="ARBA00022553"/>
    </source>
</evidence>
<keyword evidence="3" id="KW-0238">DNA-binding</keyword>
<organism evidence="8 9">
    <name type="scientific">Fictibacillus solisalsi</name>
    <dbReference type="NCBI Taxonomy" id="459525"/>
    <lineage>
        <taxon>Bacteria</taxon>
        <taxon>Bacillati</taxon>
        <taxon>Bacillota</taxon>
        <taxon>Bacilli</taxon>
        <taxon>Bacillales</taxon>
        <taxon>Fictibacillaceae</taxon>
        <taxon>Fictibacillus</taxon>
    </lineage>
</organism>
<evidence type="ECO:0000256" key="4">
    <source>
        <dbReference type="ARBA" id="ARBA00023163"/>
    </source>
</evidence>
<keyword evidence="2" id="KW-0805">Transcription regulation</keyword>
<accession>A0A1G9Y017</accession>
<evidence type="ECO:0000259" key="7">
    <source>
        <dbReference type="PROSITE" id="PS50110"/>
    </source>
</evidence>
<dbReference type="SUPFAM" id="SSF46894">
    <property type="entry name" value="C-terminal effector domain of the bipartite response regulators"/>
    <property type="match status" value="1"/>
</dbReference>
<evidence type="ECO:0000256" key="3">
    <source>
        <dbReference type="ARBA" id="ARBA00023125"/>
    </source>
</evidence>
<proteinExistence type="predicted"/>
<dbReference type="InterPro" id="IPR039420">
    <property type="entry name" value="WalR-like"/>
</dbReference>
<dbReference type="PROSITE" id="PS50043">
    <property type="entry name" value="HTH_LUXR_2"/>
    <property type="match status" value="1"/>
</dbReference>
<dbReference type="AlphaFoldDB" id="A0A1G9Y017"/>
<dbReference type="PANTHER" id="PTHR43214:SF39">
    <property type="entry name" value="TRANSCRIPTIONAL REGULATORY PROTEIN DEGU"/>
    <property type="match status" value="1"/>
</dbReference>
<dbReference type="GO" id="GO:0005737">
    <property type="term" value="C:cytoplasm"/>
    <property type="evidence" value="ECO:0007669"/>
    <property type="project" value="UniProtKB-SubCell"/>
</dbReference>
<gene>
    <name evidence="8" type="ORF">SAMN04488137_3119</name>
</gene>
<protein>
    <submittedName>
        <fullName evidence="8">Two-component system, NarL family, response regulator DegU</fullName>
    </submittedName>
</protein>
<dbReference type="EMBL" id="FNHW01000001">
    <property type="protein sequence ID" value="SDN02387.1"/>
    <property type="molecule type" value="Genomic_DNA"/>
</dbReference>
<feature type="modified residue" description="4-aspartylphosphate" evidence="5">
    <location>
        <position position="69"/>
    </location>
</feature>
<evidence type="ECO:0000313" key="8">
    <source>
        <dbReference type="EMBL" id="SDN02387.1"/>
    </source>
</evidence>
<dbReference type="Pfam" id="PF00196">
    <property type="entry name" value="GerE"/>
    <property type="match status" value="1"/>
</dbReference>
<keyword evidence="9" id="KW-1185">Reference proteome</keyword>
<dbReference type="GO" id="GO:0006355">
    <property type="term" value="P:regulation of DNA-templated transcription"/>
    <property type="evidence" value="ECO:0007669"/>
    <property type="project" value="InterPro"/>
</dbReference>
<dbReference type="InterPro" id="IPR016032">
    <property type="entry name" value="Sig_transdc_resp-reg_C-effctor"/>
</dbReference>
<dbReference type="CDD" id="cd06170">
    <property type="entry name" value="LuxR_C_like"/>
    <property type="match status" value="1"/>
</dbReference>
<dbReference type="CDD" id="cd17535">
    <property type="entry name" value="REC_NarL-like"/>
    <property type="match status" value="1"/>
</dbReference>
<dbReference type="InterPro" id="IPR011006">
    <property type="entry name" value="CheY-like_superfamily"/>
</dbReference>
<dbReference type="PRINTS" id="PR00038">
    <property type="entry name" value="HTHLUXR"/>
</dbReference>
<dbReference type="STRING" id="459525.SAMN04488137_3119"/>
<dbReference type="SUPFAM" id="SSF52172">
    <property type="entry name" value="CheY-like"/>
    <property type="match status" value="1"/>
</dbReference>